<sequence>MTIRQNYKEYTVSFSVSRCGHVVPSKQLGFSLVELIIVVVIIGVIATIAAPNINRSLESQRNKSTAQTIVAAMKEARAESMMRRQDVTLTLTGNNATLTVAGTTLKNFNINTSTPVTTSSGAATVVFLANKRVNPASTFTVACDSERTRAGRVVAVDVNGNVSLRSENSQC</sequence>
<accession>A0A378PR27</accession>
<feature type="transmembrane region" description="Helical" evidence="11">
    <location>
        <begin position="32"/>
        <end position="53"/>
    </location>
</feature>
<organism evidence="13 14">
    <name type="scientific">Moraxella bovis</name>
    <dbReference type="NCBI Taxonomy" id="476"/>
    <lineage>
        <taxon>Bacteria</taxon>
        <taxon>Pseudomonadati</taxon>
        <taxon>Pseudomonadota</taxon>
        <taxon>Gammaproteobacteria</taxon>
        <taxon>Moraxellales</taxon>
        <taxon>Moraxellaceae</taxon>
        <taxon>Moraxella</taxon>
    </lineage>
</organism>
<dbReference type="Pfam" id="PF12019">
    <property type="entry name" value="GspH"/>
    <property type="match status" value="1"/>
</dbReference>
<dbReference type="GO" id="GO:0015628">
    <property type="term" value="P:protein secretion by the type II secretion system"/>
    <property type="evidence" value="ECO:0007669"/>
    <property type="project" value="InterPro"/>
</dbReference>
<dbReference type="Pfam" id="PF07963">
    <property type="entry name" value="N_methyl"/>
    <property type="match status" value="1"/>
</dbReference>
<dbReference type="RefSeq" id="WP_115368887.1">
    <property type="nucleotide sequence ID" value="NZ_CP087765.1"/>
</dbReference>
<evidence type="ECO:0000259" key="12">
    <source>
        <dbReference type="Pfam" id="PF12019"/>
    </source>
</evidence>
<evidence type="ECO:0000256" key="5">
    <source>
        <dbReference type="ARBA" id="ARBA00022519"/>
    </source>
</evidence>
<evidence type="ECO:0000256" key="8">
    <source>
        <dbReference type="ARBA" id="ARBA00023136"/>
    </source>
</evidence>
<evidence type="ECO:0000256" key="9">
    <source>
        <dbReference type="ARBA" id="ARBA00025772"/>
    </source>
</evidence>
<dbReference type="InterPro" id="IPR045584">
    <property type="entry name" value="Pilin-like"/>
</dbReference>
<evidence type="ECO:0000256" key="2">
    <source>
        <dbReference type="ARBA" id="ARBA00021549"/>
    </source>
</evidence>
<dbReference type="InterPro" id="IPR012902">
    <property type="entry name" value="N_methyl_site"/>
</dbReference>
<dbReference type="GO" id="GO:0005886">
    <property type="term" value="C:plasma membrane"/>
    <property type="evidence" value="ECO:0007669"/>
    <property type="project" value="UniProtKB-SubCell"/>
</dbReference>
<evidence type="ECO:0000256" key="4">
    <source>
        <dbReference type="ARBA" id="ARBA00022481"/>
    </source>
</evidence>
<evidence type="ECO:0000256" key="7">
    <source>
        <dbReference type="ARBA" id="ARBA00022989"/>
    </source>
</evidence>
<keyword evidence="3" id="KW-1003">Cell membrane</keyword>
<dbReference type="InterPro" id="IPR022346">
    <property type="entry name" value="T2SS_GspH"/>
</dbReference>
<evidence type="ECO:0000256" key="10">
    <source>
        <dbReference type="ARBA" id="ARBA00030775"/>
    </source>
</evidence>
<dbReference type="SUPFAM" id="SSF54523">
    <property type="entry name" value="Pili subunits"/>
    <property type="match status" value="1"/>
</dbReference>
<evidence type="ECO:0000313" key="14">
    <source>
        <dbReference type="Proteomes" id="UP000254133"/>
    </source>
</evidence>
<dbReference type="GO" id="GO:0015627">
    <property type="term" value="C:type II protein secretion system complex"/>
    <property type="evidence" value="ECO:0007669"/>
    <property type="project" value="InterPro"/>
</dbReference>
<evidence type="ECO:0000256" key="3">
    <source>
        <dbReference type="ARBA" id="ARBA00022475"/>
    </source>
</evidence>
<dbReference type="AlphaFoldDB" id="A0A378PR27"/>
<evidence type="ECO:0000256" key="6">
    <source>
        <dbReference type="ARBA" id="ARBA00022692"/>
    </source>
</evidence>
<comment type="similarity">
    <text evidence="9">Belongs to the GSP H family.</text>
</comment>
<protein>
    <recommendedName>
        <fullName evidence="2">Type II secretion system protein H</fullName>
    </recommendedName>
    <alternativeName>
        <fullName evidence="10">General secretion pathway protein H</fullName>
    </alternativeName>
</protein>
<keyword evidence="7 11" id="KW-1133">Transmembrane helix</keyword>
<comment type="subcellular location">
    <subcellularLocation>
        <location evidence="1">Cell inner membrane</location>
        <topology evidence="1">Single-pass membrane protein</topology>
    </subcellularLocation>
</comment>
<reference evidence="13 14" key="1">
    <citation type="submission" date="2018-06" db="EMBL/GenBank/DDBJ databases">
        <authorList>
            <consortium name="Pathogen Informatics"/>
            <person name="Doyle S."/>
        </authorList>
    </citation>
    <scope>NUCLEOTIDE SEQUENCE [LARGE SCALE GENOMIC DNA]</scope>
    <source>
        <strain evidence="13 14">NCTC9426</strain>
    </source>
</reference>
<gene>
    <name evidence="13" type="ORF">NCTC9426_00744</name>
</gene>
<keyword evidence="4" id="KW-0488">Methylation</keyword>
<proteinExistence type="inferred from homology"/>
<keyword evidence="8 11" id="KW-0472">Membrane</keyword>
<feature type="domain" description="General secretion pathway GspH" evidence="12">
    <location>
        <begin position="65"/>
        <end position="160"/>
    </location>
</feature>
<dbReference type="EMBL" id="UGPZ01000002">
    <property type="protein sequence ID" value="STY90720.1"/>
    <property type="molecule type" value="Genomic_DNA"/>
</dbReference>
<evidence type="ECO:0000256" key="1">
    <source>
        <dbReference type="ARBA" id="ARBA00004377"/>
    </source>
</evidence>
<evidence type="ECO:0000313" key="13">
    <source>
        <dbReference type="EMBL" id="STY90720.1"/>
    </source>
</evidence>
<dbReference type="Proteomes" id="UP000254133">
    <property type="component" value="Unassembled WGS sequence"/>
</dbReference>
<name>A0A378PR27_MORBO</name>
<dbReference type="Gene3D" id="3.30.700.10">
    <property type="entry name" value="Glycoprotein, Type 4 Pilin"/>
    <property type="match status" value="1"/>
</dbReference>
<dbReference type="NCBIfam" id="TIGR02532">
    <property type="entry name" value="IV_pilin_GFxxxE"/>
    <property type="match status" value="1"/>
</dbReference>
<keyword evidence="6 11" id="KW-0812">Transmembrane</keyword>
<keyword evidence="5" id="KW-0997">Cell inner membrane</keyword>
<evidence type="ECO:0000256" key="11">
    <source>
        <dbReference type="SAM" id="Phobius"/>
    </source>
</evidence>